<reference evidence="1" key="1">
    <citation type="submission" date="2024-03" db="EMBL/GenBank/DDBJ databases">
        <title>Novel Streptomyces species of biotechnological and ecological value are a feature of Machair soil.</title>
        <authorList>
            <person name="Prole J.R."/>
            <person name="Goodfellow M."/>
            <person name="Allenby N."/>
            <person name="Ward A.C."/>
        </authorList>
    </citation>
    <scope>NUCLEOTIDE SEQUENCE</scope>
    <source>
        <strain evidence="1">MS1.AVA.4</strain>
    </source>
</reference>
<organism evidence="1 2">
    <name type="scientific">Streptomyces pratisoli</name>
    <dbReference type="NCBI Taxonomy" id="3139917"/>
    <lineage>
        <taxon>Bacteria</taxon>
        <taxon>Bacillati</taxon>
        <taxon>Actinomycetota</taxon>
        <taxon>Actinomycetes</taxon>
        <taxon>Kitasatosporales</taxon>
        <taxon>Streptomycetaceae</taxon>
        <taxon>Streptomyces</taxon>
    </lineage>
</organism>
<comment type="caution">
    <text evidence="1">The sequence shown here is derived from an EMBL/GenBank/DDBJ whole genome shotgun (WGS) entry which is preliminary data.</text>
</comment>
<accession>A0ACC6QI00</accession>
<gene>
    <name evidence="1" type="ORF">WKI58_15460</name>
</gene>
<sequence>MGEPVGPYFFLSYARIDDSDAYVQQFYDDLCTQIIELSDGTAQVPIGFRDNSSIRIGEHWSEQLEIALAGCHSMVALYSPAYFRSAWCSREAGVMIRRAGEYFARTRRGSSALIPVLWHPVEVPQEVGHIQYLTDGFGSWYADVGLQRLLQRAPTGEDYTGAVRLIAQRVLDVVHGEDLPVPEEPLRLAREPLSFQPRTEPTRPGSTVQFFVAAGSSESAPGHRRGAPYYGQAGLDWNPYHPQEEYPLYQQAQRLVTAQGYGTAYREVGSGLNRQLNQAWRDDQVTILLVDAWSAPEPPYRQPLEQFDRTEHPATGVLVPCHPREERDREELWSRVGDVFERKSSRGVHDRQFQLRVCFDDFKKALGRMVSAAQNNLIRKRTAVVAPGDDGDDGPVAARPILRGPSGGPQGGTRAGGSPGSANRPPAPRSPRWSGGRAHIPYDPYAFDPYPYPHTPQDPFDGRREGGPGR</sequence>
<evidence type="ECO:0000313" key="2">
    <source>
        <dbReference type="Proteomes" id="UP001375539"/>
    </source>
</evidence>
<dbReference type="EMBL" id="JBBKAI010000002">
    <property type="protein sequence ID" value="MEJ8657907.1"/>
    <property type="molecule type" value="Genomic_DNA"/>
</dbReference>
<name>A0ACC6QI00_9ACTN</name>
<proteinExistence type="predicted"/>
<keyword evidence="2" id="KW-1185">Reference proteome</keyword>
<evidence type="ECO:0000313" key="1">
    <source>
        <dbReference type="EMBL" id="MEJ8657907.1"/>
    </source>
</evidence>
<dbReference type="Proteomes" id="UP001375539">
    <property type="component" value="Unassembled WGS sequence"/>
</dbReference>
<protein>
    <submittedName>
        <fullName evidence="1">TIR-like protein FxsC</fullName>
    </submittedName>
</protein>